<dbReference type="PANTHER" id="PTHR33138">
    <property type="entry name" value="OS01G0690200 PROTEIN"/>
    <property type="match status" value="1"/>
</dbReference>
<name>A0AAV5M0I0_9ROSI</name>
<comment type="caution">
    <text evidence="2">The sequence shown here is derived from an EMBL/GenBank/DDBJ whole genome shotgun (WGS) entry which is preliminary data.</text>
</comment>
<feature type="chain" id="PRO_5043797873" evidence="1">
    <location>
        <begin position="31"/>
        <end position="263"/>
    </location>
</feature>
<gene>
    <name evidence="2" type="ORF">SLEP1_g50582</name>
</gene>
<dbReference type="AlphaFoldDB" id="A0AAV5M0I0"/>
<dbReference type="EMBL" id="BPVZ01000167">
    <property type="protein sequence ID" value="GKV43268.1"/>
    <property type="molecule type" value="Genomic_DNA"/>
</dbReference>
<keyword evidence="3" id="KW-1185">Reference proteome</keyword>
<organism evidence="2 3">
    <name type="scientific">Rubroshorea leprosula</name>
    <dbReference type="NCBI Taxonomy" id="152421"/>
    <lineage>
        <taxon>Eukaryota</taxon>
        <taxon>Viridiplantae</taxon>
        <taxon>Streptophyta</taxon>
        <taxon>Embryophyta</taxon>
        <taxon>Tracheophyta</taxon>
        <taxon>Spermatophyta</taxon>
        <taxon>Magnoliopsida</taxon>
        <taxon>eudicotyledons</taxon>
        <taxon>Gunneridae</taxon>
        <taxon>Pentapetalae</taxon>
        <taxon>rosids</taxon>
        <taxon>malvids</taxon>
        <taxon>Malvales</taxon>
        <taxon>Dipterocarpaceae</taxon>
        <taxon>Rubroshorea</taxon>
    </lineage>
</organism>
<dbReference type="PANTHER" id="PTHR33138:SF85">
    <property type="entry name" value="LEAF RUST 10 DISEASE-RESISTANCE LOCUS RECEPTOR-LIKE PROTEIN KINASE-LIKE 2.7 ISOFORM X1"/>
    <property type="match status" value="1"/>
</dbReference>
<evidence type="ECO:0000256" key="1">
    <source>
        <dbReference type="SAM" id="SignalP"/>
    </source>
</evidence>
<evidence type="ECO:0000313" key="3">
    <source>
        <dbReference type="Proteomes" id="UP001054252"/>
    </source>
</evidence>
<feature type="signal peptide" evidence="1">
    <location>
        <begin position="1"/>
        <end position="30"/>
    </location>
</feature>
<dbReference type="Proteomes" id="UP001054252">
    <property type="component" value="Unassembled WGS sequence"/>
</dbReference>
<sequence length="263" mass="29709">MEMLPQPLFSSTFVCIITISILLLLPLSYSDPLDEFLKCNLSASFKCGSRGTLSYPFWSDKTPEDCHPLGIFQVEDCEEDAPTIDFGPDGSFLLQDANSADYTLTIASTYLKAYICPETPQNKTLQSPFLKFSQTNKILTLFYNCTPPQLVPPEDKINDCGPNEPFFLPGWGEPGNDDRYNCSTMEVTVNQTVFDRVQEGNLTLDDALRQFWFDVECNRDAVFCHQCESLGGKCESNWSPDQHLETKSCQHQGMDYLCKTICF</sequence>
<proteinExistence type="predicted"/>
<keyword evidence="1" id="KW-0732">Signal</keyword>
<accession>A0AAV5M0I0</accession>
<evidence type="ECO:0000313" key="2">
    <source>
        <dbReference type="EMBL" id="GKV43268.1"/>
    </source>
</evidence>
<reference evidence="2 3" key="1">
    <citation type="journal article" date="2021" name="Commun. Biol.">
        <title>The genome of Shorea leprosula (Dipterocarpaceae) highlights the ecological relevance of drought in aseasonal tropical rainforests.</title>
        <authorList>
            <person name="Ng K.K.S."/>
            <person name="Kobayashi M.J."/>
            <person name="Fawcett J.A."/>
            <person name="Hatakeyama M."/>
            <person name="Paape T."/>
            <person name="Ng C.H."/>
            <person name="Ang C.C."/>
            <person name="Tnah L.H."/>
            <person name="Lee C.T."/>
            <person name="Nishiyama T."/>
            <person name="Sese J."/>
            <person name="O'Brien M.J."/>
            <person name="Copetti D."/>
            <person name="Mohd Noor M.I."/>
            <person name="Ong R.C."/>
            <person name="Putra M."/>
            <person name="Sireger I.Z."/>
            <person name="Indrioko S."/>
            <person name="Kosugi Y."/>
            <person name="Izuno A."/>
            <person name="Isagi Y."/>
            <person name="Lee S.L."/>
            <person name="Shimizu K.K."/>
        </authorList>
    </citation>
    <scope>NUCLEOTIDE SEQUENCE [LARGE SCALE GENOMIC DNA]</scope>
    <source>
        <strain evidence="2">214</strain>
    </source>
</reference>
<protein>
    <submittedName>
        <fullName evidence="2">Uncharacterized protein</fullName>
    </submittedName>
</protein>